<dbReference type="InterPro" id="IPR026466">
    <property type="entry name" value="Fim_isopep_form_D2_dom"/>
</dbReference>
<dbReference type="STRING" id="1332264.BW730_14695"/>
<evidence type="ECO:0000313" key="9">
    <source>
        <dbReference type="Proteomes" id="UP000188145"/>
    </source>
</evidence>
<dbReference type="GO" id="GO:0005975">
    <property type="term" value="P:carbohydrate metabolic process"/>
    <property type="evidence" value="ECO:0007669"/>
    <property type="project" value="UniProtKB-ARBA"/>
</dbReference>
<organism evidence="8 9">
    <name type="scientific">Tessaracoccus aquimaris</name>
    <dbReference type="NCBI Taxonomy" id="1332264"/>
    <lineage>
        <taxon>Bacteria</taxon>
        <taxon>Bacillati</taxon>
        <taxon>Actinomycetota</taxon>
        <taxon>Actinomycetes</taxon>
        <taxon>Propionibacteriales</taxon>
        <taxon>Propionibacteriaceae</taxon>
        <taxon>Tessaracoccus</taxon>
    </lineage>
</organism>
<dbReference type="Gene3D" id="2.60.40.10">
    <property type="entry name" value="Immunoglobulins"/>
    <property type="match status" value="2"/>
</dbReference>
<dbReference type="Gene3D" id="2.60.40.740">
    <property type="match status" value="1"/>
</dbReference>
<dbReference type="PANTHER" id="PTHR36108">
    <property type="entry name" value="COLOSSIN-B-RELATED"/>
    <property type="match status" value="1"/>
</dbReference>
<dbReference type="PANTHER" id="PTHR36108:SF13">
    <property type="entry name" value="COLOSSIN-B-RELATED"/>
    <property type="match status" value="1"/>
</dbReference>
<evidence type="ECO:0000256" key="5">
    <source>
        <dbReference type="SAM" id="SignalP"/>
    </source>
</evidence>
<dbReference type="SUPFAM" id="SSF49478">
    <property type="entry name" value="Cna protein B-type domain"/>
    <property type="match status" value="1"/>
</dbReference>
<keyword evidence="4" id="KW-0812">Transmembrane</keyword>
<dbReference type="KEGG" id="tes:BW730_14695"/>
<evidence type="ECO:0000256" key="2">
    <source>
        <dbReference type="ARBA" id="ARBA00022525"/>
    </source>
</evidence>
<keyword evidence="4" id="KW-0472">Membrane</keyword>
<dbReference type="InterPro" id="IPR032364">
    <property type="entry name" value="GramPos_pilinD1_N"/>
</dbReference>
<evidence type="ECO:0000256" key="1">
    <source>
        <dbReference type="ARBA" id="ARBA00007257"/>
    </source>
</evidence>
<evidence type="ECO:0000259" key="7">
    <source>
        <dbReference type="Pfam" id="PF17802"/>
    </source>
</evidence>
<accession>A0A1Q2CR15</accession>
<keyword evidence="4" id="KW-1133">Transmembrane helix</keyword>
<feature type="domain" description="Gram-positive pilin subunit D1 N-terminal" evidence="6">
    <location>
        <begin position="47"/>
        <end position="186"/>
    </location>
</feature>
<dbReference type="InterPro" id="IPR048052">
    <property type="entry name" value="FM1-like"/>
</dbReference>
<reference evidence="9" key="1">
    <citation type="submission" date="2017-02" db="EMBL/GenBank/DDBJ databases">
        <title>Tessaracoccus aquaemaris sp. nov., isolated from the intestine of a Korean rockfish, Sebastes schlegelii, in a marine aquaculture pond.</title>
        <authorList>
            <person name="Tak E.J."/>
            <person name="Bae J.-W."/>
        </authorList>
    </citation>
    <scope>NUCLEOTIDE SEQUENCE [LARGE SCALE GENOMIC DNA]</scope>
    <source>
        <strain evidence="9">NSG39</strain>
    </source>
</reference>
<keyword evidence="3 5" id="KW-0732">Signal</keyword>
<evidence type="ECO:0000256" key="3">
    <source>
        <dbReference type="ARBA" id="ARBA00022729"/>
    </source>
</evidence>
<dbReference type="OrthoDB" id="3199332at2"/>
<feature type="signal peptide" evidence="5">
    <location>
        <begin position="1"/>
        <end position="33"/>
    </location>
</feature>
<keyword evidence="2" id="KW-0964">Secreted</keyword>
<dbReference type="NCBIfam" id="NF033902">
    <property type="entry name" value="iso_D2_wall_anc"/>
    <property type="match status" value="1"/>
</dbReference>
<name>A0A1Q2CR15_9ACTN</name>
<dbReference type="Pfam" id="PF16555">
    <property type="entry name" value="GramPos_pilinD1"/>
    <property type="match status" value="1"/>
</dbReference>
<evidence type="ECO:0000313" key="8">
    <source>
        <dbReference type="EMBL" id="AQP48563.1"/>
    </source>
</evidence>
<keyword evidence="9" id="KW-1185">Reference proteome</keyword>
<sequence length="475" mass="49102">MFERKSPLRRLAAGMGAFALAVAGLLGTTTAQAAPVSGNIDTTIQGNLFVHKHVGDPGVGTAGTGEQTSVPGKALEGVTFTIQRVLHNGTPVDLTTSEGWDLVKGLEPDAVDKPGGAFTAGVAVPGTTKDGGTASFVGLEFGMYLVKETDSGLNNIVSKVAPFLVSVPFPSANEWLYDVHVYPKNVLNETEPTKTVADPGHALVVGSTVDWTVTAPVPTLATGDSYKEFVITDTFDERLSIAETDVTVTIAGVELVAGDYTIAVGAGPEVVVTFTDTGRPKLVAGKDVVVTYATKVLSLGDEAFIANIANVNTNGTIRYTNEPAVWFGSVKVTKVNAASTGQTLAGAEFELYDAVDGKLVNAAKYTTDANGAITIDGLWGGKSDNPTRDYWLKETKAPAGYVTPADDAAWIKVTVTADATTPVSVQVENAKQTGPTLPLTGGVGAAIFGGTGLAMVLVAVGAITVGAARRRQSTR</sequence>
<dbReference type="NCBIfam" id="TIGR04226">
    <property type="entry name" value="RrgB_K2N_iso_D2"/>
    <property type="match status" value="1"/>
</dbReference>
<dbReference type="Proteomes" id="UP000188145">
    <property type="component" value="Chromosome"/>
</dbReference>
<evidence type="ECO:0000256" key="4">
    <source>
        <dbReference type="SAM" id="Phobius"/>
    </source>
</evidence>
<dbReference type="InterPro" id="IPR041033">
    <property type="entry name" value="SpaA_PFL_dom_1"/>
</dbReference>
<dbReference type="EMBL" id="CP019606">
    <property type="protein sequence ID" value="AQP48563.1"/>
    <property type="molecule type" value="Genomic_DNA"/>
</dbReference>
<evidence type="ECO:0000259" key="6">
    <source>
        <dbReference type="Pfam" id="PF16555"/>
    </source>
</evidence>
<gene>
    <name evidence="8" type="ORF">BW730_14695</name>
</gene>
<dbReference type="InterPro" id="IPR013783">
    <property type="entry name" value="Ig-like_fold"/>
</dbReference>
<feature type="domain" description="SpaA-like prealbumin fold" evidence="7">
    <location>
        <begin position="328"/>
        <end position="429"/>
    </location>
</feature>
<comment type="similarity">
    <text evidence="1">Belongs to the serine-aspartate repeat-containing protein (SDr) family.</text>
</comment>
<dbReference type="Pfam" id="PF17802">
    <property type="entry name" value="SpaA"/>
    <property type="match status" value="1"/>
</dbReference>
<dbReference type="RefSeq" id="WP_158522686.1">
    <property type="nucleotide sequence ID" value="NZ_CP019606.1"/>
</dbReference>
<feature type="transmembrane region" description="Helical" evidence="4">
    <location>
        <begin position="445"/>
        <end position="468"/>
    </location>
</feature>
<proteinExistence type="inferred from homology"/>
<protein>
    <submittedName>
        <fullName evidence="8">Uncharacterized protein</fullName>
    </submittedName>
</protein>
<feature type="chain" id="PRO_5011981167" evidence="5">
    <location>
        <begin position="34"/>
        <end position="475"/>
    </location>
</feature>
<dbReference type="AlphaFoldDB" id="A0A1Q2CR15"/>